<comment type="caution">
    <text evidence="3">The sequence shown here is derived from an EMBL/GenBank/DDBJ whole genome shotgun (WGS) entry which is preliminary data.</text>
</comment>
<feature type="domain" description="Acyl-CoA thioesterase-like C-terminal" evidence="2">
    <location>
        <begin position="121"/>
        <end position="257"/>
    </location>
</feature>
<name>A0ABQ5VC85_9PROT</name>
<dbReference type="Gene3D" id="2.40.160.210">
    <property type="entry name" value="Acyl-CoA thioesterase, double hotdog domain"/>
    <property type="match status" value="1"/>
</dbReference>
<gene>
    <name evidence="3" type="ORF">GCM10007853_22870</name>
</gene>
<protein>
    <submittedName>
        <fullName evidence="3">Acyl-CoA thioesterase</fullName>
    </submittedName>
</protein>
<evidence type="ECO:0000259" key="1">
    <source>
        <dbReference type="Pfam" id="PF13622"/>
    </source>
</evidence>
<dbReference type="EMBL" id="BSNK01000002">
    <property type="protein sequence ID" value="GLQ24413.1"/>
    <property type="molecule type" value="Genomic_DNA"/>
</dbReference>
<dbReference type="InterPro" id="IPR049449">
    <property type="entry name" value="TesB_ACOT8-like_N"/>
</dbReference>
<dbReference type="RefSeq" id="WP_284390786.1">
    <property type="nucleotide sequence ID" value="NZ_BSNK01000002.1"/>
</dbReference>
<dbReference type="InterPro" id="IPR029069">
    <property type="entry name" value="HotDog_dom_sf"/>
</dbReference>
<dbReference type="Proteomes" id="UP001161391">
    <property type="component" value="Unassembled WGS sequence"/>
</dbReference>
<feature type="domain" description="Acyl-CoA thioesterase-like N-terminal HotDog" evidence="1">
    <location>
        <begin position="20"/>
        <end position="102"/>
    </location>
</feature>
<keyword evidence="4" id="KW-1185">Reference proteome</keyword>
<evidence type="ECO:0000313" key="3">
    <source>
        <dbReference type="EMBL" id="GLQ24413.1"/>
    </source>
</evidence>
<evidence type="ECO:0000313" key="4">
    <source>
        <dbReference type="Proteomes" id="UP001161391"/>
    </source>
</evidence>
<accession>A0ABQ5VC85</accession>
<organism evidence="3 4">
    <name type="scientific">Algimonas ampicilliniresistens</name>
    <dbReference type="NCBI Taxonomy" id="1298735"/>
    <lineage>
        <taxon>Bacteria</taxon>
        <taxon>Pseudomonadati</taxon>
        <taxon>Pseudomonadota</taxon>
        <taxon>Alphaproteobacteria</taxon>
        <taxon>Maricaulales</taxon>
        <taxon>Robiginitomaculaceae</taxon>
        <taxon>Algimonas</taxon>
    </lineage>
</organism>
<dbReference type="InterPro" id="IPR049450">
    <property type="entry name" value="ACOT8-like_C"/>
</dbReference>
<evidence type="ECO:0000259" key="2">
    <source>
        <dbReference type="Pfam" id="PF20789"/>
    </source>
</evidence>
<dbReference type="InterPro" id="IPR042171">
    <property type="entry name" value="Acyl-CoA_hotdog"/>
</dbReference>
<dbReference type="Pfam" id="PF13622">
    <property type="entry name" value="4HBT_3"/>
    <property type="match status" value="1"/>
</dbReference>
<dbReference type="SUPFAM" id="SSF54637">
    <property type="entry name" value="Thioesterase/thiol ester dehydrase-isomerase"/>
    <property type="match status" value="2"/>
</dbReference>
<dbReference type="Pfam" id="PF20789">
    <property type="entry name" value="4HBT_3C"/>
    <property type="match status" value="1"/>
</dbReference>
<reference evidence="3" key="1">
    <citation type="journal article" date="2014" name="Int. J. Syst. Evol. Microbiol.">
        <title>Complete genome of a new Firmicutes species belonging to the dominant human colonic microbiota ('Ruminococcus bicirculans') reveals two chromosomes and a selective capacity to utilize plant glucans.</title>
        <authorList>
            <consortium name="NISC Comparative Sequencing Program"/>
            <person name="Wegmann U."/>
            <person name="Louis P."/>
            <person name="Goesmann A."/>
            <person name="Henrissat B."/>
            <person name="Duncan S.H."/>
            <person name="Flint H.J."/>
        </authorList>
    </citation>
    <scope>NUCLEOTIDE SEQUENCE</scope>
    <source>
        <strain evidence="3">NBRC 108219</strain>
    </source>
</reference>
<sequence>MSMTFAELAQQAETQAPEISENWKQGRTAYGGLSAALLLAHAQSTGSDLPPLRSALVNFTGPVTGSPDLSSDILRQGRNVTTIASRADNDGQAVCTATFSFGAARDSHLHVDCPAPDAPSPDACEPFIDQESSFIPAFTRNFDTRLIEGTRPMTGGTRGYLRCWSRHKDEASREGEAALLCLADILPPSTLPIMQQFGPVSSMTWICNFLRAPETDEGWYQVEADLTAAMDGYCSQVMRVWNSRGEMVVEGMQSIAVFV</sequence>
<reference evidence="3" key="2">
    <citation type="submission" date="2023-01" db="EMBL/GenBank/DDBJ databases">
        <title>Draft genome sequence of Algimonas ampicilliniresistens strain NBRC 108219.</title>
        <authorList>
            <person name="Sun Q."/>
            <person name="Mori K."/>
        </authorList>
    </citation>
    <scope>NUCLEOTIDE SEQUENCE</scope>
    <source>
        <strain evidence="3">NBRC 108219</strain>
    </source>
</reference>
<proteinExistence type="predicted"/>